<keyword evidence="3" id="KW-1185">Reference proteome</keyword>
<reference evidence="2 3" key="1">
    <citation type="submission" date="2019-07" db="EMBL/GenBank/DDBJ databases">
        <authorList>
            <person name="Kim J."/>
        </authorList>
    </citation>
    <scope>NUCLEOTIDE SEQUENCE [LARGE SCALE GENOMIC DNA]</scope>
    <source>
        <strain evidence="2 3">JC52</strain>
    </source>
</reference>
<gene>
    <name evidence="2" type="ORF">FPZ49_02485</name>
</gene>
<dbReference type="AlphaFoldDB" id="A0A559KHJ0"/>
<feature type="transmembrane region" description="Helical" evidence="1">
    <location>
        <begin position="27"/>
        <end position="46"/>
    </location>
</feature>
<sequence length="76" mass="8795">MEQEKQKKREASYEELFLIFGKRVEKVLAVMVILLFVALMAAQLLLQNAHVRYLLVKVEQLEGNPYRADGSKAMEK</sequence>
<keyword evidence="1" id="KW-0812">Transmembrane</keyword>
<dbReference type="Pfam" id="PF17313">
    <property type="entry name" value="DUF5359"/>
    <property type="match status" value="1"/>
</dbReference>
<dbReference type="InterPro" id="IPR035281">
    <property type="entry name" value="DUF5359"/>
</dbReference>
<dbReference type="RefSeq" id="WP_144842834.1">
    <property type="nucleotide sequence ID" value="NZ_VNJI01000002.1"/>
</dbReference>
<name>A0A559KHJ0_9BACL</name>
<proteinExistence type="predicted"/>
<evidence type="ECO:0000313" key="3">
    <source>
        <dbReference type="Proteomes" id="UP000317036"/>
    </source>
</evidence>
<dbReference type="OrthoDB" id="2625291at2"/>
<dbReference type="Proteomes" id="UP000317036">
    <property type="component" value="Unassembled WGS sequence"/>
</dbReference>
<dbReference type="EMBL" id="VNJI01000002">
    <property type="protein sequence ID" value="TVY11589.1"/>
    <property type="molecule type" value="Genomic_DNA"/>
</dbReference>
<evidence type="ECO:0000256" key="1">
    <source>
        <dbReference type="SAM" id="Phobius"/>
    </source>
</evidence>
<keyword evidence="1" id="KW-1133">Transmembrane helix</keyword>
<organism evidence="2 3">
    <name type="scientific">Paenibacillus cremeus</name>
    <dbReference type="NCBI Taxonomy" id="2163881"/>
    <lineage>
        <taxon>Bacteria</taxon>
        <taxon>Bacillati</taxon>
        <taxon>Bacillota</taxon>
        <taxon>Bacilli</taxon>
        <taxon>Bacillales</taxon>
        <taxon>Paenibacillaceae</taxon>
        <taxon>Paenibacillus</taxon>
    </lineage>
</organism>
<protein>
    <submittedName>
        <fullName evidence="2">Uncharacterized protein</fullName>
    </submittedName>
</protein>
<accession>A0A559KHJ0</accession>
<comment type="caution">
    <text evidence="2">The sequence shown here is derived from an EMBL/GenBank/DDBJ whole genome shotgun (WGS) entry which is preliminary data.</text>
</comment>
<keyword evidence="1" id="KW-0472">Membrane</keyword>
<evidence type="ECO:0000313" key="2">
    <source>
        <dbReference type="EMBL" id="TVY11589.1"/>
    </source>
</evidence>